<dbReference type="GO" id="GO:0004674">
    <property type="term" value="F:protein serine/threonine kinase activity"/>
    <property type="evidence" value="ECO:0007669"/>
    <property type="project" value="UniProtKB-EC"/>
</dbReference>
<dbReference type="PANTHER" id="PTHR43289">
    <property type="entry name" value="MITOGEN-ACTIVATED PROTEIN KINASE KINASE KINASE 20-RELATED"/>
    <property type="match status" value="1"/>
</dbReference>
<evidence type="ECO:0000313" key="10">
    <source>
        <dbReference type="EMBL" id="MEE4591807.1"/>
    </source>
</evidence>
<feature type="domain" description="Protein kinase" evidence="9">
    <location>
        <begin position="118"/>
        <end position="385"/>
    </location>
</feature>
<dbReference type="SMART" id="SM00220">
    <property type="entry name" value="S_TKc"/>
    <property type="match status" value="1"/>
</dbReference>
<dbReference type="InterPro" id="IPR008271">
    <property type="entry name" value="Ser/Thr_kinase_AS"/>
</dbReference>
<feature type="compositionally biased region" description="Basic and acidic residues" evidence="8">
    <location>
        <begin position="527"/>
        <end position="544"/>
    </location>
</feature>
<dbReference type="Gene3D" id="3.30.200.20">
    <property type="entry name" value="Phosphorylase Kinase, domain 1"/>
    <property type="match status" value="1"/>
</dbReference>
<dbReference type="InterPro" id="IPR011009">
    <property type="entry name" value="Kinase-like_dom_sf"/>
</dbReference>
<evidence type="ECO:0000256" key="4">
    <source>
        <dbReference type="ARBA" id="ARBA00022741"/>
    </source>
</evidence>
<dbReference type="InterPro" id="IPR000719">
    <property type="entry name" value="Prot_kinase_dom"/>
</dbReference>
<keyword evidence="2" id="KW-0723">Serine/threonine-protein kinase</keyword>
<evidence type="ECO:0000256" key="2">
    <source>
        <dbReference type="ARBA" id="ARBA00022527"/>
    </source>
</evidence>
<dbReference type="EC" id="2.7.11.1" evidence="1"/>
<evidence type="ECO:0000256" key="7">
    <source>
        <dbReference type="PROSITE-ProRule" id="PRU10141"/>
    </source>
</evidence>
<feature type="compositionally biased region" description="Low complexity" evidence="8">
    <location>
        <begin position="43"/>
        <end position="59"/>
    </location>
</feature>
<dbReference type="SUPFAM" id="SSF56112">
    <property type="entry name" value="Protein kinase-like (PK-like)"/>
    <property type="match status" value="1"/>
</dbReference>
<dbReference type="InterPro" id="IPR017441">
    <property type="entry name" value="Protein_kinase_ATP_BS"/>
</dbReference>
<evidence type="ECO:0000256" key="5">
    <source>
        <dbReference type="ARBA" id="ARBA00022777"/>
    </source>
</evidence>
<name>A0ABU7PRT1_9ACTN</name>
<proteinExistence type="predicted"/>
<dbReference type="Proteomes" id="UP001354709">
    <property type="component" value="Unassembled WGS sequence"/>
</dbReference>
<keyword evidence="4 7" id="KW-0547">Nucleotide-binding</keyword>
<feature type="binding site" evidence="7">
    <location>
        <position position="147"/>
    </location>
    <ligand>
        <name>ATP</name>
        <dbReference type="ChEBI" id="CHEBI:30616"/>
    </ligand>
</feature>
<feature type="region of interest" description="Disordered" evidence="8">
    <location>
        <begin position="1"/>
        <end position="113"/>
    </location>
</feature>
<keyword evidence="3 10" id="KW-0808">Transferase</keyword>
<organism evidence="10 11">
    <name type="scientific">Streptomyces asiaticus subsp. ignotus</name>
    <dbReference type="NCBI Taxonomy" id="3098222"/>
    <lineage>
        <taxon>Bacteria</taxon>
        <taxon>Bacillati</taxon>
        <taxon>Actinomycetota</taxon>
        <taxon>Actinomycetes</taxon>
        <taxon>Kitasatosporales</taxon>
        <taxon>Streptomycetaceae</taxon>
        <taxon>Streptomyces</taxon>
        <taxon>Streptomyces violaceusniger group</taxon>
    </lineage>
</organism>
<dbReference type="Gene3D" id="1.10.510.10">
    <property type="entry name" value="Transferase(Phosphotransferase) domain 1"/>
    <property type="match status" value="1"/>
</dbReference>
<keyword evidence="6 7" id="KW-0067">ATP-binding</keyword>
<dbReference type="EMBL" id="JAZBJO010000003">
    <property type="protein sequence ID" value="MEE4591807.1"/>
    <property type="molecule type" value="Genomic_DNA"/>
</dbReference>
<dbReference type="PROSITE" id="PS00107">
    <property type="entry name" value="PROTEIN_KINASE_ATP"/>
    <property type="match status" value="1"/>
</dbReference>
<dbReference type="PROSITE" id="PS50011">
    <property type="entry name" value="PROTEIN_KINASE_DOM"/>
    <property type="match status" value="1"/>
</dbReference>
<gene>
    <name evidence="10" type="ORF">V2J94_07870</name>
</gene>
<evidence type="ECO:0000256" key="1">
    <source>
        <dbReference type="ARBA" id="ARBA00012513"/>
    </source>
</evidence>
<keyword evidence="11" id="KW-1185">Reference proteome</keyword>
<keyword evidence="5 10" id="KW-0418">Kinase</keyword>
<evidence type="ECO:0000313" key="11">
    <source>
        <dbReference type="Proteomes" id="UP001354709"/>
    </source>
</evidence>
<dbReference type="RefSeq" id="WP_330807100.1">
    <property type="nucleotide sequence ID" value="NZ_JAZBJO010000003.1"/>
</dbReference>
<feature type="compositionally biased region" description="Pro residues" evidence="8">
    <location>
        <begin position="19"/>
        <end position="35"/>
    </location>
</feature>
<dbReference type="CDD" id="cd14014">
    <property type="entry name" value="STKc_PknB_like"/>
    <property type="match status" value="1"/>
</dbReference>
<sequence>MTNDGGRANEPTSYSLRPPHAPAAPVPAPQPPPEAPEAREARAGSQRSPGSQGSQQPGPEAESGAAEPSRGAYEPTRFADPRGGAQPPAGQRPAEGAPAGDRPAAQDPSSGRLIGGRYQLVSRLGHGGMGTVWRAHDQIVDRDVAVKEPRVPDHLPERERQTVYQRMEREARAAARIDHPSVVTVHDVVVENGRPWIVMELVRGQSLGDRLMEGTLDPREAARIGLAVLGALAAAHEAGVLHRDVKPDNVLLGRSDRVVLTDFGIAQIEGEQRLTETGGFVGSPEFIAPERVLGQRPGPESDLWSLGVVLYAAVEGMSPFRRSHAPATLQAVLGSEPQVPARATGPLATLIMQLLRKDPAMRPAAPEVRQALEAAAREPQSVPTMLATAGYPPGGGQSTGSRFVPPILHRNRKAQLGLGGLVLVVAAALVLTIVKPFSGEGLPPDWTVREERDVVGASLAVPGEYRRVQDDSDSDNPVVTYYDPSGVFSVSLRRSTPDGENDPADLDAAADQIVAFYKDGGGATVEEARSEKAGSKQQGKEARDVTTSYLPYGTSSNKNPIRYVKRDHLYVNKAKVAWDLTVSMPANGDAQRDGEELYERIVRNLKIDKL</sequence>
<evidence type="ECO:0000256" key="3">
    <source>
        <dbReference type="ARBA" id="ARBA00022679"/>
    </source>
</evidence>
<dbReference type="PANTHER" id="PTHR43289:SF6">
    <property type="entry name" value="SERINE_THREONINE-PROTEIN KINASE NEKL-3"/>
    <property type="match status" value="1"/>
</dbReference>
<evidence type="ECO:0000256" key="8">
    <source>
        <dbReference type="SAM" id="MobiDB-lite"/>
    </source>
</evidence>
<feature type="region of interest" description="Disordered" evidence="8">
    <location>
        <begin position="527"/>
        <end position="551"/>
    </location>
</feature>
<dbReference type="PROSITE" id="PS00108">
    <property type="entry name" value="PROTEIN_KINASE_ST"/>
    <property type="match status" value="1"/>
</dbReference>
<evidence type="ECO:0000259" key="9">
    <source>
        <dbReference type="PROSITE" id="PS50011"/>
    </source>
</evidence>
<accession>A0ABU7PRT1</accession>
<dbReference type="Pfam" id="PF00069">
    <property type="entry name" value="Pkinase"/>
    <property type="match status" value="1"/>
</dbReference>
<reference evidence="10 11" key="1">
    <citation type="submission" date="2023-11" db="EMBL/GenBank/DDBJ databases">
        <title>30 novel species of actinomycetes from the DSMZ collection.</title>
        <authorList>
            <person name="Nouioui I."/>
        </authorList>
    </citation>
    <scope>NUCLEOTIDE SEQUENCE [LARGE SCALE GENOMIC DNA]</scope>
    <source>
        <strain evidence="10 11">DSM 41524</strain>
    </source>
</reference>
<comment type="caution">
    <text evidence="10">The sequence shown here is derived from an EMBL/GenBank/DDBJ whole genome shotgun (WGS) entry which is preliminary data.</text>
</comment>
<protein>
    <recommendedName>
        <fullName evidence="1">non-specific serine/threonine protein kinase</fullName>
        <ecNumber evidence="1">2.7.11.1</ecNumber>
    </recommendedName>
</protein>
<evidence type="ECO:0000256" key="6">
    <source>
        <dbReference type="ARBA" id="ARBA00022840"/>
    </source>
</evidence>